<reference evidence="13 14" key="1">
    <citation type="submission" date="2016-01" db="EMBL/GenBank/DDBJ databases">
        <title>Genome Sequences of Twelve Sporeforming Bacillus Species Isolated from Foods.</title>
        <authorList>
            <person name="Berendsen E.M."/>
            <person name="Wells-Bennik M.H."/>
            <person name="Krawcyk A.O."/>
            <person name="De Jong A."/>
            <person name="Holsappel S."/>
            <person name="Eijlander R.T."/>
            <person name="Kuipers O.P."/>
        </authorList>
    </citation>
    <scope>NUCLEOTIDE SEQUENCE [LARGE SCALE GENOMIC DNA]</scope>
    <source>
        <strain evidence="13 14">B4102</strain>
    </source>
</reference>
<evidence type="ECO:0000256" key="6">
    <source>
        <dbReference type="ARBA" id="ARBA00022723"/>
    </source>
</evidence>
<dbReference type="SFLD" id="SFLDS00005">
    <property type="entry name" value="Isoprenoid_Synthase_Type_I"/>
    <property type="match status" value="1"/>
</dbReference>
<gene>
    <name evidence="13" type="ORF">B4102_1383</name>
</gene>
<dbReference type="NCBIfam" id="NF045485">
    <property type="entry name" value="FPPsyn"/>
    <property type="match status" value="1"/>
</dbReference>
<evidence type="ECO:0000256" key="11">
    <source>
        <dbReference type="ARBA" id="ARBA00049399"/>
    </source>
</evidence>
<dbReference type="FunFam" id="1.10.600.10:FF:000001">
    <property type="entry name" value="Geranylgeranyl diphosphate synthase"/>
    <property type="match status" value="1"/>
</dbReference>
<dbReference type="STRING" id="46224.B4102_1383"/>
<proteinExistence type="inferred from homology"/>
<evidence type="ECO:0000256" key="3">
    <source>
        <dbReference type="ARBA" id="ARBA00012439"/>
    </source>
</evidence>
<keyword evidence="5 12" id="KW-0808">Transferase</keyword>
<evidence type="ECO:0000256" key="5">
    <source>
        <dbReference type="ARBA" id="ARBA00022679"/>
    </source>
</evidence>
<dbReference type="Pfam" id="PF00348">
    <property type="entry name" value="polyprenyl_synt"/>
    <property type="match status" value="1"/>
</dbReference>
<evidence type="ECO:0000313" key="13">
    <source>
        <dbReference type="EMBL" id="KYC95112.1"/>
    </source>
</evidence>
<dbReference type="PROSITE" id="PS00444">
    <property type="entry name" value="POLYPRENYL_SYNTHASE_2"/>
    <property type="match status" value="1"/>
</dbReference>
<evidence type="ECO:0000256" key="9">
    <source>
        <dbReference type="ARBA" id="ARBA00032380"/>
    </source>
</evidence>
<comment type="caution">
    <text evidence="13">The sequence shown here is derived from an EMBL/GenBank/DDBJ whole genome shotgun (WGS) entry which is preliminary data.</text>
</comment>
<dbReference type="GO" id="GO:0046872">
    <property type="term" value="F:metal ion binding"/>
    <property type="evidence" value="ECO:0007669"/>
    <property type="project" value="UniProtKB-KW"/>
</dbReference>
<protein>
    <recommendedName>
        <fullName evidence="4">Farnesyl diphosphate synthase</fullName>
        <ecNumber evidence="3">2.5.1.10</ecNumber>
    </recommendedName>
    <alternativeName>
        <fullName evidence="10">(2E,6E)-farnesyl diphosphate synthase</fullName>
    </alternativeName>
    <alternativeName>
        <fullName evidence="9">Geranyltranstransferase</fullName>
    </alternativeName>
</protein>
<accession>A0A150KMH5</accession>
<evidence type="ECO:0000256" key="4">
    <source>
        <dbReference type="ARBA" id="ARBA00015100"/>
    </source>
</evidence>
<evidence type="ECO:0000256" key="2">
    <source>
        <dbReference type="ARBA" id="ARBA00006706"/>
    </source>
</evidence>
<keyword evidence="8" id="KW-0414">Isoprene biosynthesis</keyword>
<dbReference type="Proteomes" id="UP000075666">
    <property type="component" value="Unassembled WGS sequence"/>
</dbReference>
<dbReference type="AlphaFoldDB" id="A0A150KMH5"/>
<dbReference type="EC" id="2.5.1.10" evidence="3"/>
<dbReference type="SUPFAM" id="SSF48576">
    <property type="entry name" value="Terpenoid synthases"/>
    <property type="match status" value="1"/>
</dbReference>
<evidence type="ECO:0000256" key="12">
    <source>
        <dbReference type="RuleBase" id="RU004466"/>
    </source>
</evidence>
<dbReference type="EMBL" id="LQYN01000097">
    <property type="protein sequence ID" value="KYC95112.1"/>
    <property type="molecule type" value="Genomic_DNA"/>
</dbReference>
<dbReference type="PANTHER" id="PTHR43281">
    <property type="entry name" value="FARNESYL DIPHOSPHATE SYNTHASE"/>
    <property type="match status" value="1"/>
</dbReference>
<evidence type="ECO:0000313" key="14">
    <source>
        <dbReference type="Proteomes" id="UP000075666"/>
    </source>
</evidence>
<dbReference type="InterPro" id="IPR033749">
    <property type="entry name" value="Polyprenyl_synt_CS"/>
</dbReference>
<evidence type="ECO:0000256" key="7">
    <source>
        <dbReference type="ARBA" id="ARBA00022842"/>
    </source>
</evidence>
<evidence type="ECO:0000256" key="8">
    <source>
        <dbReference type="ARBA" id="ARBA00023229"/>
    </source>
</evidence>
<organism evidence="13 14">
    <name type="scientific">Heyndrickxia sporothermodurans</name>
    <dbReference type="NCBI Taxonomy" id="46224"/>
    <lineage>
        <taxon>Bacteria</taxon>
        <taxon>Bacillati</taxon>
        <taxon>Bacillota</taxon>
        <taxon>Bacilli</taxon>
        <taxon>Bacillales</taxon>
        <taxon>Bacillaceae</taxon>
        <taxon>Heyndrickxia</taxon>
    </lineage>
</organism>
<dbReference type="PATRIC" id="fig|46224.3.peg.123"/>
<dbReference type="Gene3D" id="1.10.600.10">
    <property type="entry name" value="Farnesyl Diphosphate Synthase"/>
    <property type="match status" value="1"/>
</dbReference>
<keyword evidence="7" id="KW-0460">Magnesium</keyword>
<dbReference type="GO" id="GO:0016114">
    <property type="term" value="P:terpenoid biosynthetic process"/>
    <property type="evidence" value="ECO:0007669"/>
    <property type="project" value="UniProtKB-ARBA"/>
</dbReference>
<comment type="catalytic activity">
    <reaction evidence="11">
        <text>isopentenyl diphosphate + (2E)-geranyl diphosphate = (2E,6E)-farnesyl diphosphate + diphosphate</text>
        <dbReference type="Rhea" id="RHEA:19361"/>
        <dbReference type="ChEBI" id="CHEBI:33019"/>
        <dbReference type="ChEBI" id="CHEBI:58057"/>
        <dbReference type="ChEBI" id="CHEBI:128769"/>
        <dbReference type="ChEBI" id="CHEBI:175763"/>
        <dbReference type="EC" id="2.5.1.10"/>
    </reaction>
</comment>
<dbReference type="PANTHER" id="PTHR43281:SF1">
    <property type="entry name" value="FARNESYL DIPHOSPHATE SYNTHASE"/>
    <property type="match status" value="1"/>
</dbReference>
<dbReference type="CDD" id="cd00685">
    <property type="entry name" value="Trans_IPPS_HT"/>
    <property type="match status" value="1"/>
</dbReference>
<sequence>MDLHKLRSFMKKVNERLETELSQAIVKLHAPQKIKDAMAYSLQAGGKRIRPTLLLATLHAFGKEMKYGIKTACALEMVHTYSLIHDDLPAMDNDDLRRGKPTNHKVFGEAYSILAGDGLLTYSFQMIAQDSTLTSEQKVKIIELLAIAAGPEGMVGGQVADMLGEKQELSIEELEYIHRNKTGKLLTFSAVAGAIIAGASSEQIDLLEKYAENIGLAFQIRDDILDIEGKEEIIGKPVGSDEGNVKSTYPSLLTLDGAKERLHYHTNLAKDMLRDLNLDTKLLEELAELIVVRNH</sequence>
<dbReference type="InterPro" id="IPR053378">
    <property type="entry name" value="Prenyl_diphosphate_synthase"/>
</dbReference>
<evidence type="ECO:0000256" key="1">
    <source>
        <dbReference type="ARBA" id="ARBA00001946"/>
    </source>
</evidence>
<keyword evidence="6" id="KW-0479">Metal-binding</keyword>
<dbReference type="InterPro" id="IPR008949">
    <property type="entry name" value="Isoprenoid_synthase_dom_sf"/>
</dbReference>
<dbReference type="InterPro" id="IPR000092">
    <property type="entry name" value="Polyprenyl_synt"/>
</dbReference>
<dbReference type="GO" id="GO:0004337">
    <property type="term" value="F:(2E,6E)-farnesyl diphosphate synthase activity"/>
    <property type="evidence" value="ECO:0007669"/>
    <property type="project" value="UniProtKB-EC"/>
</dbReference>
<dbReference type="PROSITE" id="PS00723">
    <property type="entry name" value="POLYPRENYL_SYNTHASE_1"/>
    <property type="match status" value="1"/>
</dbReference>
<dbReference type="SFLD" id="SFLDG01017">
    <property type="entry name" value="Polyprenyl_Transferase_Like"/>
    <property type="match status" value="1"/>
</dbReference>
<name>A0A150KMH5_9BACI</name>
<dbReference type="GO" id="GO:0005737">
    <property type="term" value="C:cytoplasm"/>
    <property type="evidence" value="ECO:0007669"/>
    <property type="project" value="UniProtKB-ARBA"/>
</dbReference>
<keyword evidence="14" id="KW-1185">Reference proteome</keyword>
<evidence type="ECO:0000256" key="10">
    <source>
        <dbReference type="ARBA" id="ARBA00032873"/>
    </source>
</evidence>
<comment type="cofactor">
    <cofactor evidence="1">
        <name>Mg(2+)</name>
        <dbReference type="ChEBI" id="CHEBI:18420"/>
    </cofactor>
</comment>
<comment type="similarity">
    <text evidence="2 12">Belongs to the FPP/GGPP synthase family.</text>
</comment>